<dbReference type="SMART" id="SM00248">
    <property type="entry name" value="ANK"/>
    <property type="match status" value="4"/>
</dbReference>
<keyword evidence="5" id="KW-0472">Membrane</keyword>
<dbReference type="PANTHER" id="PTHR24189">
    <property type="entry name" value="MYOTROPHIN"/>
    <property type="match status" value="1"/>
</dbReference>
<accession>A0A7M5V2Z5</accession>
<feature type="transmembrane region" description="Helical" evidence="5">
    <location>
        <begin position="397"/>
        <end position="415"/>
    </location>
</feature>
<proteinExistence type="predicted"/>
<dbReference type="InterPro" id="IPR002110">
    <property type="entry name" value="Ankyrin_rpt"/>
</dbReference>
<evidence type="ECO:0000256" key="1">
    <source>
        <dbReference type="ARBA" id="ARBA00022737"/>
    </source>
</evidence>
<evidence type="ECO:0008006" key="8">
    <source>
        <dbReference type="Google" id="ProtNLM"/>
    </source>
</evidence>
<dbReference type="Proteomes" id="UP000594262">
    <property type="component" value="Unplaced"/>
</dbReference>
<sequence length="794" mass="92625">MYFHKYKSEADAILLREQQEEDGSAINKTTKETEDSFNLSFDIHEEQSEESFDESQEDLDQLIGRRYMKCGANGIAQLSEKLLNEDNKENDIPILKYFAQLHMKNSFSFEFIGGLLEGQADVNMRDEYGQSLLHEVVREWHTDVAQFLYNRKINIHQTDRYGRTPLMVAAASDNDLMVKWLLQRGAKVSVKCKRPERYEAIHYAAAFDAPKSLKVLIQHGVHPDRRNAFQETPLFIAANTGSVRTCKYLLEKELPACTYTSYGATPLEMICAKMPLDIALKALDQCFLANQKANTNMVYLSSLTKKRWRQLSELNNVPMEKPTTRPVLETIVEKNDFGLIEHHVIQEYIRQMSRVFGDFHITINLLFNIVYTLVWTIECSLLNLNNQAEDKNDAFRIGKMVLTVIGLLMTVLLTIKLKWEYNADHVLWKKHRMAAEQALTRRFDHCHPSWEKEKMLLINEMEQIEDDKPLFWSDRWVWIEILTLLTSYLHVFVNILWFANPSHVMKVINVYYNVLFLVIVWLHSNRSLVFSPSIGPFITILVYSTKAVVQFAFLFAEFFIPFVCGFYVMFGGVRKPPTGSKYEYTGEYHYFNDVIYQLYLLTNVSDYVISDLKAIDKFFAELFIFIYFILVSIICMNIYIALLTQVFADSISTAVAVSSLSKTRSMLVLTWMLPSLHIKMEKHLITYCSPLLKPFKYNDDDSFDEEPSISDVLNSTSIEVKRLTKQMKEFTEAQQEIQKDLDFAIKHFEEFLKKNPTSRMRKLTREAKAMNEYLSSYWYDVGHRVRTFINEKKP</sequence>
<keyword evidence="7" id="KW-1185">Reference proteome</keyword>
<keyword evidence="2 3" id="KW-0040">ANK repeat</keyword>
<dbReference type="EnsemblMetazoa" id="CLYHEMT002578.1">
    <property type="protein sequence ID" value="CLYHEMP002578.1"/>
    <property type="gene ID" value="CLYHEMG002578"/>
</dbReference>
<reference evidence="6" key="1">
    <citation type="submission" date="2021-01" db="UniProtKB">
        <authorList>
            <consortium name="EnsemblMetazoa"/>
        </authorList>
    </citation>
    <scope>IDENTIFICATION</scope>
</reference>
<organism evidence="6 7">
    <name type="scientific">Clytia hemisphaerica</name>
    <dbReference type="NCBI Taxonomy" id="252671"/>
    <lineage>
        <taxon>Eukaryota</taxon>
        <taxon>Metazoa</taxon>
        <taxon>Cnidaria</taxon>
        <taxon>Hydrozoa</taxon>
        <taxon>Hydroidolina</taxon>
        <taxon>Leptothecata</taxon>
        <taxon>Obeliida</taxon>
        <taxon>Clytiidae</taxon>
        <taxon>Clytia</taxon>
    </lineage>
</organism>
<dbReference type="GeneID" id="136817314"/>
<feature type="coiled-coil region" evidence="4">
    <location>
        <begin position="713"/>
        <end position="740"/>
    </location>
</feature>
<keyword evidence="4" id="KW-0175">Coiled coil</keyword>
<name>A0A7M5V2Z5_9CNID</name>
<feature type="transmembrane region" description="Helical" evidence="5">
    <location>
        <begin position="529"/>
        <end position="545"/>
    </location>
</feature>
<dbReference type="PROSITE" id="PS50297">
    <property type="entry name" value="ANK_REP_REGION"/>
    <property type="match status" value="1"/>
</dbReference>
<evidence type="ECO:0000256" key="5">
    <source>
        <dbReference type="SAM" id="Phobius"/>
    </source>
</evidence>
<dbReference type="SUPFAM" id="SSF48403">
    <property type="entry name" value="Ankyrin repeat"/>
    <property type="match status" value="1"/>
</dbReference>
<feature type="repeat" description="ANK" evidence="3">
    <location>
        <begin position="161"/>
        <end position="193"/>
    </location>
</feature>
<dbReference type="RefSeq" id="XP_066929757.1">
    <property type="nucleotide sequence ID" value="XM_067073656.1"/>
</dbReference>
<dbReference type="AlphaFoldDB" id="A0A7M5V2Z5"/>
<evidence type="ECO:0000256" key="2">
    <source>
        <dbReference type="ARBA" id="ARBA00023043"/>
    </source>
</evidence>
<evidence type="ECO:0000313" key="6">
    <source>
        <dbReference type="EnsemblMetazoa" id="CLYHEMP002578.1"/>
    </source>
</evidence>
<keyword evidence="1" id="KW-0677">Repeat</keyword>
<feature type="transmembrane region" description="Helical" evidence="5">
    <location>
        <begin position="622"/>
        <end position="642"/>
    </location>
</feature>
<keyword evidence="5" id="KW-0812">Transmembrane</keyword>
<dbReference type="OrthoDB" id="539213at2759"/>
<dbReference type="PROSITE" id="PS50088">
    <property type="entry name" value="ANK_REPEAT"/>
    <property type="match status" value="1"/>
</dbReference>
<feature type="transmembrane region" description="Helical" evidence="5">
    <location>
        <begin position="355"/>
        <end position="377"/>
    </location>
</feature>
<dbReference type="InterPro" id="IPR036770">
    <property type="entry name" value="Ankyrin_rpt-contain_sf"/>
</dbReference>
<dbReference type="Gene3D" id="1.25.40.20">
    <property type="entry name" value="Ankyrin repeat-containing domain"/>
    <property type="match status" value="1"/>
</dbReference>
<feature type="transmembrane region" description="Helical" evidence="5">
    <location>
        <begin position="551"/>
        <end position="573"/>
    </location>
</feature>
<protein>
    <recommendedName>
        <fullName evidence="8">Ion transport domain-containing protein</fullName>
    </recommendedName>
</protein>
<evidence type="ECO:0000256" key="4">
    <source>
        <dbReference type="SAM" id="Coils"/>
    </source>
</evidence>
<evidence type="ECO:0000256" key="3">
    <source>
        <dbReference type="PROSITE-ProRule" id="PRU00023"/>
    </source>
</evidence>
<feature type="transmembrane region" description="Helical" evidence="5">
    <location>
        <begin position="504"/>
        <end position="522"/>
    </location>
</feature>
<feature type="transmembrane region" description="Helical" evidence="5">
    <location>
        <begin position="477"/>
        <end position="498"/>
    </location>
</feature>
<keyword evidence="5" id="KW-1133">Transmembrane helix</keyword>
<dbReference type="PANTHER" id="PTHR24189:SF50">
    <property type="entry name" value="ANKYRIN REPEAT AND SOCS BOX PROTEIN 2"/>
    <property type="match status" value="1"/>
</dbReference>
<evidence type="ECO:0000313" key="7">
    <source>
        <dbReference type="Proteomes" id="UP000594262"/>
    </source>
</evidence>
<dbReference type="InterPro" id="IPR050745">
    <property type="entry name" value="Multifunctional_regulatory"/>
</dbReference>
<dbReference type="Pfam" id="PF12796">
    <property type="entry name" value="Ank_2"/>
    <property type="match status" value="2"/>
</dbReference>